<evidence type="ECO:0000313" key="3">
    <source>
        <dbReference type="EMBL" id="HEC78157.1"/>
    </source>
</evidence>
<dbReference type="InterPro" id="IPR044911">
    <property type="entry name" value="V-type_ATPase_csu/dsu_dom_3"/>
</dbReference>
<dbReference type="Proteomes" id="UP000885826">
    <property type="component" value="Unassembled WGS sequence"/>
</dbReference>
<dbReference type="InterPro" id="IPR036079">
    <property type="entry name" value="ATPase_csu/dsu_sf"/>
</dbReference>
<sequence length="304" mass="35984">MIKGTEDKRYAFVNGIIRAKEARLLTKAHFDRLLAAPLTNFNTIISDSPYAGYEDTPDGLEVEENGLRKFFEKYCQTPEVRKFVELPEQIHNLKVKLKQGGEELLYPDVGTEVETLPEVVEEIERFTIEKDPFKLSTNLDKIVCKYIYEAAEFSPFFKNYFELYFDLENIRSFLRARQFENAREIFNQVFIPYGSFDKKIFIDNMNLEIDHLGKIFFTTPYASIIEKGSLYLEENHSFLRLERMCEEMRLNFLTQARRMTFGVEPLFGYYHFKNSEIKKLRQVYWGKLNEVPLDQLKESIPDVW</sequence>
<dbReference type="SUPFAM" id="SSF103486">
    <property type="entry name" value="V-type ATP synthase subunit C"/>
    <property type="match status" value="1"/>
</dbReference>
<keyword evidence="1" id="KW-0813">Transport</keyword>
<reference evidence="3" key="1">
    <citation type="journal article" date="2020" name="mSystems">
        <title>Genome- and Community-Level Interaction Insights into Carbon Utilization and Element Cycling Functions of Hydrothermarchaeota in Hydrothermal Sediment.</title>
        <authorList>
            <person name="Zhou Z."/>
            <person name="Liu Y."/>
            <person name="Xu W."/>
            <person name="Pan J."/>
            <person name="Luo Z.H."/>
            <person name="Li M."/>
        </authorList>
    </citation>
    <scope>NUCLEOTIDE SEQUENCE</scope>
    <source>
        <strain evidence="3">HyVt-388</strain>
    </source>
</reference>
<dbReference type="Pfam" id="PF01992">
    <property type="entry name" value="vATP-synt_AC39"/>
    <property type="match status" value="1"/>
</dbReference>
<comment type="caution">
    <text evidence="3">The sequence shown here is derived from an EMBL/GenBank/DDBJ whole genome shotgun (WGS) entry which is preliminary data.</text>
</comment>
<dbReference type="Gene3D" id="1.10.132.50">
    <property type="entry name" value="ATP synthase (C/AC39) subunit, domain 3"/>
    <property type="match status" value="2"/>
</dbReference>
<dbReference type="GO" id="GO:0046961">
    <property type="term" value="F:proton-transporting ATPase activity, rotational mechanism"/>
    <property type="evidence" value="ECO:0007669"/>
    <property type="project" value="InterPro"/>
</dbReference>
<proteinExistence type="predicted"/>
<gene>
    <name evidence="3" type="ORF">ENI34_03320</name>
</gene>
<evidence type="ECO:0000256" key="1">
    <source>
        <dbReference type="ARBA" id="ARBA00022448"/>
    </source>
</evidence>
<keyword evidence="2" id="KW-0406">Ion transport</keyword>
<evidence type="ECO:0000256" key="2">
    <source>
        <dbReference type="ARBA" id="ARBA00023065"/>
    </source>
</evidence>
<dbReference type="PANTHER" id="PTHR38682">
    <property type="entry name" value="V-TYPE ATP SYNTHASE SUBUNIT C"/>
    <property type="match status" value="1"/>
</dbReference>
<dbReference type="AlphaFoldDB" id="A0A9C9EM60"/>
<dbReference type="PANTHER" id="PTHR38682:SF1">
    <property type="entry name" value="V-TYPE ATP SYNTHASE SUBUNIT C"/>
    <property type="match status" value="1"/>
</dbReference>
<dbReference type="InterPro" id="IPR050873">
    <property type="entry name" value="V-ATPase_V0D/AC39_subunit"/>
</dbReference>
<dbReference type="InterPro" id="IPR002843">
    <property type="entry name" value="ATPase_V0-cplx_csu/dsu"/>
</dbReference>
<evidence type="ECO:0000313" key="4">
    <source>
        <dbReference type="Proteomes" id="UP000885826"/>
    </source>
</evidence>
<accession>A0A9C9EM60</accession>
<protein>
    <recommendedName>
        <fullName evidence="5">V-type ATP synthase subunit C</fullName>
    </recommendedName>
</protein>
<organism evidence="3 4">
    <name type="scientific">candidate division WOR-3 bacterium</name>
    <dbReference type="NCBI Taxonomy" id="2052148"/>
    <lineage>
        <taxon>Bacteria</taxon>
        <taxon>Bacteria division WOR-3</taxon>
    </lineage>
</organism>
<dbReference type="EMBL" id="DRIG01000036">
    <property type="protein sequence ID" value="HEC78157.1"/>
    <property type="molecule type" value="Genomic_DNA"/>
</dbReference>
<name>A0A9C9EM60_UNCW3</name>
<evidence type="ECO:0008006" key="5">
    <source>
        <dbReference type="Google" id="ProtNLM"/>
    </source>
</evidence>